<gene>
    <name evidence="2" type="ORF">GCM10011274_06530</name>
</gene>
<dbReference type="RefSeq" id="WP_191865288.1">
    <property type="nucleotide sequence ID" value="NZ_BMZC01000002.1"/>
</dbReference>
<evidence type="ECO:0000256" key="1">
    <source>
        <dbReference type="SAM" id="Phobius"/>
    </source>
</evidence>
<dbReference type="AlphaFoldDB" id="A0A8H9I7F1"/>
<comment type="caution">
    <text evidence="2">The sequence shown here is derived from an EMBL/GenBank/DDBJ whole genome shotgun (WGS) entry which is preliminary data.</text>
</comment>
<feature type="transmembrane region" description="Helical" evidence="1">
    <location>
        <begin position="14"/>
        <end position="32"/>
    </location>
</feature>
<accession>A0A8H9I7F1</accession>
<reference evidence="2" key="2">
    <citation type="submission" date="2020-09" db="EMBL/GenBank/DDBJ databases">
        <authorList>
            <person name="Sun Q."/>
            <person name="Kim S."/>
        </authorList>
    </citation>
    <scope>NUCLEOTIDE SEQUENCE</scope>
    <source>
        <strain evidence="2">KCTC 32337</strain>
    </source>
</reference>
<feature type="transmembrane region" description="Helical" evidence="1">
    <location>
        <begin position="79"/>
        <end position="97"/>
    </location>
</feature>
<evidence type="ECO:0000313" key="2">
    <source>
        <dbReference type="EMBL" id="GGZ51331.1"/>
    </source>
</evidence>
<keyword evidence="1" id="KW-1133">Transmembrane helix</keyword>
<reference evidence="2" key="1">
    <citation type="journal article" date="2014" name="Int. J. Syst. Evol. Microbiol.">
        <title>Complete genome sequence of Corynebacterium casei LMG S-19264T (=DSM 44701T), isolated from a smear-ripened cheese.</title>
        <authorList>
            <consortium name="US DOE Joint Genome Institute (JGI-PGF)"/>
            <person name="Walter F."/>
            <person name="Albersmeier A."/>
            <person name="Kalinowski J."/>
            <person name="Ruckert C."/>
        </authorList>
    </citation>
    <scope>NUCLEOTIDE SEQUENCE</scope>
    <source>
        <strain evidence="2">KCTC 32337</strain>
    </source>
</reference>
<sequence>MCIWEQIVQYHTDIRTSLFVSGVTIGSFLFTMKSTIIKTLKDDIFDTEEYKKDLVQKIVHSKKAKAPKYYGSLSKFSSVLFWAITLSFISSLLQITLGFIDNALVRISCLLVALISWTLLSYAVFLVRANWSLAITFQENEKERSLQQAIEKFENESKIK</sequence>
<protein>
    <submittedName>
        <fullName evidence="2">Uncharacterized protein</fullName>
    </submittedName>
</protein>
<name>A0A8H9I7F1_9ALTE</name>
<keyword evidence="1" id="KW-0812">Transmembrane</keyword>
<organism evidence="2 3">
    <name type="scientific">Paraglaciecola chathamensis</name>
    <dbReference type="NCBI Taxonomy" id="368405"/>
    <lineage>
        <taxon>Bacteria</taxon>
        <taxon>Pseudomonadati</taxon>
        <taxon>Pseudomonadota</taxon>
        <taxon>Gammaproteobacteria</taxon>
        <taxon>Alteromonadales</taxon>
        <taxon>Alteromonadaceae</taxon>
        <taxon>Paraglaciecola</taxon>
    </lineage>
</organism>
<dbReference type="EMBL" id="BMZC01000002">
    <property type="protein sequence ID" value="GGZ51331.1"/>
    <property type="molecule type" value="Genomic_DNA"/>
</dbReference>
<evidence type="ECO:0000313" key="3">
    <source>
        <dbReference type="Proteomes" id="UP000622604"/>
    </source>
</evidence>
<keyword evidence="1" id="KW-0472">Membrane</keyword>
<dbReference type="Proteomes" id="UP000622604">
    <property type="component" value="Unassembled WGS sequence"/>
</dbReference>
<proteinExistence type="predicted"/>
<feature type="transmembrane region" description="Helical" evidence="1">
    <location>
        <begin position="103"/>
        <end position="127"/>
    </location>
</feature>